<reference evidence="9" key="1">
    <citation type="journal article" date="2020" name="mSystems">
        <title>Genome- and Community-Level Interaction Insights into Carbon Utilization and Element Cycling Functions of Hydrothermarchaeota in Hydrothermal Sediment.</title>
        <authorList>
            <person name="Zhou Z."/>
            <person name="Liu Y."/>
            <person name="Xu W."/>
            <person name="Pan J."/>
            <person name="Luo Z.H."/>
            <person name="Li M."/>
        </authorList>
    </citation>
    <scope>NUCLEOTIDE SEQUENCE [LARGE SCALE GENOMIC DNA]</scope>
    <source>
        <strain evidence="9">SpSt-618</strain>
    </source>
</reference>
<dbReference type="Pfam" id="PF25145">
    <property type="entry name" value="NfeD1b_N"/>
    <property type="match status" value="1"/>
</dbReference>
<dbReference type="SUPFAM" id="SSF52096">
    <property type="entry name" value="ClpP/crotonase"/>
    <property type="match status" value="1"/>
</dbReference>
<dbReference type="InterPro" id="IPR056738">
    <property type="entry name" value="NfeD1b_N"/>
</dbReference>
<evidence type="ECO:0000256" key="3">
    <source>
        <dbReference type="ARBA" id="ARBA00022989"/>
    </source>
</evidence>
<keyword evidence="4 5" id="KW-0472">Membrane</keyword>
<feature type="domain" description="NfeD1b N-terminal" evidence="8">
    <location>
        <begin position="37"/>
        <end position="126"/>
    </location>
</feature>
<evidence type="ECO:0000256" key="2">
    <source>
        <dbReference type="ARBA" id="ARBA00022692"/>
    </source>
</evidence>
<feature type="domain" description="NfeD-like C-terminal" evidence="6">
    <location>
        <begin position="351"/>
        <end position="408"/>
    </location>
</feature>
<dbReference type="SUPFAM" id="SSF141322">
    <property type="entry name" value="NfeD domain-like"/>
    <property type="match status" value="1"/>
</dbReference>
<dbReference type="InterPro" id="IPR012340">
    <property type="entry name" value="NA-bd_OB-fold"/>
</dbReference>
<feature type="transmembrane region" description="Helical" evidence="5">
    <location>
        <begin position="289"/>
        <end position="308"/>
    </location>
</feature>
<comment type="caution">
    <text evidence="9">The sequence shown here is derived from an EMBL/GenBank/DDBJ whole genome shotgun (WGS) entry which is preliminary data.</text>
</comment>
<feature type="transmembrane region" description="Helical" evidence="5">
    <location>
        <begin position="217"/>
        <end position="235"/>
    </location>
</feature>
<sequence length="411" mass="43871">MVMDMRGSVSSIAILLAVLLLSPCIMDGYAEREAVLVVLEMNIDGGAVSFVESTINSNRGRVVVLQINSYGGYLSAADRIISLMEQSGAVCIAWIPPGGYAISAAALVSLSCREIYMAPGSVIGGVKPSPEDPKVIEYVRARVRSLLEKQGKSNITWIADRLVNEAKTYTATEAGVIGLAIPATDLLELLEREGLELKARVEPSLWDRLLSVLSNPLIFQILLFAGVILILAEIFTVGFQGYGIAGVLMIIFALYGMVLLPVEILHVALILSGAVLIAIELLTPGFGVFGIAGTVLTAIGFTLTSISIPREAVTGLVITVASGLASLTGLFLFIAIKAAKAMKIRRVELRERLAGSIGYAKTDIGETNPGTVYVLNEDWTAYSIKGTIAAGSRVRVIRVEGLKIYVEKLEE</sequence>
<dbReference type="GO" id="GO:0005886">
    <property type="term" value="C:plasma membrane"/>
    <property type="evidence" value="ECO:0007669"/>
    <property type="project" value="TreeGrafter"/>
</dbReference>
<keyword evidence="2 5" id="KW-0812">Transmembrane</keyword>
<protein>
    <submittedName>
        <fullName evidence="9">Nodulation protein NfeD</fullName>
    </submittedName>
</protein>
<keyword evidence="3 5" id="KW-1133">Transmembrane helix</keyword>
<dbReference type="InterPro" id="IPR052165">
    <property type="entry name" value="Membrane_assoc_protease"/>
</dbReference>
<organism evidence="9">
    <name type="scientific">Ignisphaera aggregans</name>
    <dbReference type="NCBI Taxonomy" id="334771"/>
    <lineage>
        <taxon>Archaea</taxon>
        <taxon>Thermoproteota</taxon>
        <taxon>Thermoprotei</taxon>
        <taxon>Desulfurococcales</taxon>
        <taxon>Desulfurococcaceae</taxon>
        <taxon>Ignisphaera</taxon>
    </lineage>
</organism>
<feature type="domain" description="NfeD integral membrane" evidence="7">
    <location>
        <begin position="219"/>
        <end position="332"/>
    </location>
</feature>
<dbReference type="EMBL" id="DTAI01000014">
    <property type="protein sequence ID" value="HGN36012.1"/>
    <property type="molecule type" value="Genomic_DNA"/>
</dbReference>
<proteinExistence type="predicted"/>
<comment type="subcellular location">
    <subcellularLocation>
        <location evidence="1">Membrane</location>
        <topology evidence="1">Multi-pass membrane protein</topology>
    </subcellularLocation>
</comment>
<dbReference type="PANTHER" id="PTHR33507:SF3">
    <property type="entry name" value="INNER MEMBRANE PROTEIN YBBJ"/>
    <property type="match status" value="1"/>
</dbReference>
<gene>
    <name evidence="9" type="ORF">ENT87_00445</name>
</gene>
<dbReference type="InterPro" id="IPR002810">
    <property type="entry name" value="NfeD-like_C"/>
</dbReference>
<dbReference type="InterPro" id="IPR056739">
    <property type="entry name" value="NfeD_membrane"/>
</dbReference>
<evidence type="ECO:0000256" key="1">
    <source>
        <dbReference type="ARBA" id="ARBA00004141"/>
    </source>
</evidence>
<dbReference type="Gene3D" id="2.40.50.140">
    <property type="entry name" value="Nucleic acid-binding proteins"/>
    <property type="match status" value="1"/>
</dbReference>
<name>A0A7J3I5R1_9CREN</name>
<evidence type="ECO:0000256" key="4">
    <source>
        <dbReference type="ARBA" id="ARBA00023136"/>
    </source>
</evidence>
<evidence type="ECO:0000313" key="9">
    <source>
        <dbReference type="EMBL" id="HGN36012.1"/>
    </source>
</evidence>
<feature type="transmembrane region" description="Helical" evidence="5">
    <location>
        <begin position="314"/>
        <end position="336"/>
    </location>
</feature>
<dbReference type="PANTHER" id="PTHR33507">
    <property type="entry name" value="INNER MEMBRANE PROTEIN YBBJ"/>
    <property type="match status" value="1"/>
</dbReference>
<dbReference type="Pfam" id="PF24961">
    <property type="entry name" value="NfeD_membrane"/>
    <property type="match status" value="1"/>
</dbReference>
<accession>A0A7J3I5R1</accession>
<dbReference type="AlphaFoldDB" id="A0A7J3I5R1"/>
<dbReference type="Gene3D" id="3.90.226.10">
    <property type="entry name" value="2-enoyl-CoA Hydratase, Chain A, domain 1"/>
    <property type="match status" value="1"/>
</dbReference>
<feature type="transmembrane region" description="Helical" evidence="5">
    <location>
        <begin position="242"/>
        <end position="258"/>
    </location>
</feature>
<evidence type="ECO:0000259" key="8">
    <source>
        <dbReference type="Pfam" id="PF25145"/>
    </source>
</evidence>
<feature type="transmembrane region" description="Helical" evidence="5">
    <location>
        <begin position="264"/>
        <end position="282"/>
    </location>
</feature>
<evidence type="ECO:0000256" key="5">
    <source>
        <dbReference type="SAM" id="Phobius"/>
    </source>
</evidence>
<dbReference type="Pfam" id="PF01957">
    <property type="entry name" value="NfeD"/>
    <property type="match status" value="1"/>
</dbReference>
<evidence type="ECO:0000259" key="6">
    <source>
        <dbReference type="Pfam" id="PF01957"/>
    </source>
</evidence>
<evidence type="ECO:0000259" key="7">
    <source>
        <dbReference type="Pfam" id="PF24961"/>
    </source>
</evidence>
<dbReference type="InterPro" id="IPR029045">
    <property type="entry name" value="ClpP/crotonase-like_dom_sf"/>
</dbReference>